<organism evidence="2 3">
    <name type="scientific">Lithospermum erythrorhizon</name>
    <name type="common">Purple gromwell</name>
    <name type="synonym">Lithospermum officinale var. erythrorhizon</name>
    <dbReference type="NCBI Taxonomy" id="34254"/>
    <lineage>
        <taxon>Eukaryota</taxon>
        <taxon>Viridiplantae</taxon>
        <taxon>Streptophyta</taxon>
        <taxon>Embryophyta</taxon>
        <taxon>Tracheophyta</taxon>
        <taxon>Spermatophyta</taxon>
        <taxon>Magnoliopsida</taxon>
        <taxon>eudicotyledons</taxon>
        <taxon>Gunneridae</taxon>
        <taxon>Pentapetalae</taxon>
        <taxon>asterids</taxon>
        <taxon>lamiids</taxon>
        <taxon>Boraginales</taxon>
        <taxon>Boraginaceae</taxon>
        <taxon>Boraginoideae</taxon>
        <taxon>Lithospermeae</taxon>
        <taxon>Lithospermum</taxon>
    </lineage>
</organism>
<sequence length="102" mass="11056">MTLFSVALPTPISPQTDSTISDGAPLSNPSAFRQLILIERVVLSHGSPRLELRTVASDYHFVRDKVAVGALCMVHVPTHAQLVDVFTKALSGPKFPLAIFNM</sequence>
<feature type="compositionally biased region" description="Polar residues" evidence="1">
    <location>
        <begin position="13"/>
        <end position="25"/>
    </location>
</feature>
<dbReference type="Proteomes" id="UP001454036">
    <property type="component" value="Unassembled WGS sequence"/>
</dbReference>
<protein>
    <submittedName>
        <fullName evidence="2">Uncharacterized protein</fullName>
    </submittedName>
</protein>
<name>A0AAV3P531_LITER</name>
<evidence type="ECO:0000256" key="1">
    <source>
        <dbReference type="SAM" id="MobiDB-lite"/>
    </source>
</evidence>
<dbReference type="EMBL" id="BAABME010000842">
    <property type="protein sequence ID" value="GAA0145866.1"/>
    <property type="molecule type" value="Genomic_DNA"/>
</dbReference>
<accession>A0AAV3P531</accession>
<gene>
    <name evidence="2" type="ORF">LIER_05953</name>
</gene>
<comment type="caution">
    <text evidence="2">The sequence shown here is derived from an EMBL/GenBank/DDBJ whole genome shotgun (WGS) entry which is preliminary data.</text>
</comment>
<proteinExistence type="predicted"/>
<reference evidence="2 3" key="1">
    <citation type="submission" date="2024-01" db="EMBL/GenBank/DDBJ databases">
        <title>The complete chloroplast genome sequence of Lithospermum erythrorhizon: insights into the phylogenetic relationship among Boraginaceae species and the maternal lineages of purple gromwells.</title>
        <authorList>
            <person name="Okada T."/>
            <person name="Watanabe K."/>
        </authorList>
    </citation>
    <scope>NUCLEOTIDE SEQUENCE [LARGE SCALE GENOMIC DNA]</scope>
</reference>
<keyword evidence="3" id="KW-1185">Reference proteome</keyword>
<dbReference type="AlphaFoldDB" id="A0AAV3P531"/>
<feature type="region of interest" description="Disordered" evidence="1">
    <location>
        <begin position="1"/>
        <end position="25"/>
    </location>
</feature>
<evidence type="ECO:0000313" key="2">
    <source>
        <dbReference type="EMBL" id="GAA0145866.1"/>
    </source>
</evidence>
<evidence type="ECO:0000313" key="3">
    <source>
        <dbReference type="Proteomes" id="UP001454036"/>
    </source>
</evidence>